<dbReference type="GO" id="GO:0016020">
    <property type="term" value="C:membrane"/>
    <property type="evidence" value="ECO:0007669"/>
    <property type="project" value="UniProtKB-SubCell"/>
</dbReference>
<evidence type="ECO:0000313" key="8">
    <source>
        <dbReference type="EMBL" id="KYQ70856.1"/>
    </source>
</evidence>
<evidence type="ECO:0000259" key="7">
    <source>
        <dbReference type="PROSITE" id="PS50850"/>
    </source>
</evidence>
<feature type="transmembrane region" description="Helical" evidence="6">
    <location>
        <begin position="386"/>
        <end position="409"/>
    </location>
</feature>
<feature type="transmembrane region" description="Helical" evidence="6">
    <location>
        <begin position="234"/>
        <end position="251"/>
    </location>
</feature>
<feature type="transmembrane region" description="Helical" evidence="6">
    <location>
        <begin position="154"/>
        <end position="174"/>
    </location>
</feature>
<reference evidence="8 9" key="1">
    <citation type="submission" date="2016-03" db="EMBL/GenBank/DDBJ databases">
        <title>Acinetobacter genomospecies 28 strain ANC 4149.</title>
        <authorList>
            <person name="Radolfova-Krizova L."/>
            <person name="Nemec A."/>
        </authorList>
    </citation>
    <scope>NUCLEOTIDE SEQUENCE [LARGE SCALE GENOMIC DNA]</scope>
    <source>
        <strain evidence="8 9">ANC 4149</strain>
    </source>
</reference>
<keyword evidence="4 6" id="KW-0472">Membrane</keyword>
<sequence length="469" mass="50372">MNVKVSRPEIDAKRGMSKQTLNRAWLITGLLILFQMINFADKAVLGLVAESVMSELGMTSTQFGFIGSSFFFLFAISGIIVGFIAEKVQTRWLILVMGISWAVLQFPMLLGGGAMALLVTRIVLGAAEGPASSISLTHVQGWFEPSTRGFPSSLVASGTTIGPVVAAPILAYIIAHPDLGWRWAFGFLGLVGLIWTVLWAIVAKEGPYSHFKSKENDQKIQAVPVIYDPNCKSIVKYVDVLAIVPIIRIFFSKMFLSSFLAGLGCFWSLGFLTTWAPKYIASIGTFSPEIIAAVSSLPWILGAISLAGAGYFSRIFMKKGATVHISLGFVFGLLVFVSGIAFYLIPFLSGAICILLITVAAGFAMCFPLATMAVGFSVSSKQRAAVMATLVATSSIGGIVSPTMVGYLMDAAGYIQPAKGVPLVPEMAEKLIIGMNHGFEYIGIYMIIAGLISMVFLNPDYLAKKLMKS</sequence>
<dbReference type="PANTHER" id="PTHR11662">
    <property type="entry name" value="SOLUTE CARRIER FAMILY 17"/>
    <property type="match status" value="1"/>
</dbReference>
<dbReference type="AlphaFoldDB" id="A0A151XYK7"/>
<dbReference type="Pfam" id="PF07690">
    <property type="entry name" value="MFS_1"/>
    <property type="match status" value="1"/>
</dbReference>
<feature type="transmembrane region" description="Helical" evidence="6">
    <location>
        <begin position="181"/>
        <end position="202"/>
    </location>
</feature>
<feature type="transmembrane region" description="Helical" evidence="6">
    <location>
        <begin position="258"/>
        <end position="278"/>
    </location>
</feature>
<feature type="transmembrane region" description="Helical" evidence="6">
    <location>
        <begin position="442"/>
        <end position="463"/>
    </location>
</feature>
<evidence type="ECO:0000256" key="6">
    <source>
        <dbReference type="SAM" id="Phobius"/>
    </source>
</evidence>
<dbReference type="SUPFAM" id="SSF103473">
    <property type="entry name" value="MFS general substrate transporter"/>
    <property type="match status" value="1"/>
</dbReference>
<evidence type="ECO:0000256" key="2">
    <source>
        <dbReference type="ARBA" id="ARBA00022692"/>
    </source>
</evidence>
<accession>A0A151XYK7</accession>
<feature type="transmembrane region" description="Helical" evidence="6">
    <location>
        <begin position="290"/>
        <end position="313"/>
    </location>
</feature>
<proteinExistence type="inferred from homology"/>
<dbReference type="PANTHER" id="PTHR11662:SF450">
    <property type="entry name" value="BLR1003 PROTEIN"/>
    <property type="match status" value="1"/>
</dbReference>
<keyword evidence="3 6" id="KW-1133">Transmembrane helix</keyword>
<dbReference type="Gene3D" id="1.20.1250.20">
    <property type="entry name" value="MFS general substrate transporter like domains"/>
    <property type="match status" value="2"/>
</dbReference>
<protein>
    <submittedName>
        <fullName evidence="8">MFS transporter</fullName>
    </submittedName>
</protein>
<dbReference type="Proteomes" id="UP000076276">
    <property type="component" value="Unassembled WGS sequence"/>
</dbReference>
<keyword evidence="9" id="KW-1185">Reference proteome</keyword>
<feature type="domain" description="Major facilitator superfamily (MFS) profile" evidence="7">
    <location>
        <begin position="27"/>
        <end position="461"/>
    </location>
</feature>
<name>A0A151XYK7_9GAMM</name>
<dbReference type="OrthoDB" id="4474610at2"/>
<feature type="transmembrane region" description="Helical" evidence="6">
    <location>
        <begin position="60"/>
        <end position="85"/>
    </location>
</feature>
<dbReference type="InterPro" id="IPR020846">
    <property type="entry name" value="MFS_dom"/>
</dbReference>
<evidence type="ECO:0000256" key="5">
    <source>
        <dbReference type="ARBA" id="ARBA00038514"/>
    </source>
</evidence>
<dbReference type="InterPro" id="IPR050382">
    <property type="entry name" value="MFS_Na/Anion_cotransporter"/>
</dbReference>
<evidence type="ECO:0000256" key="3">
    <source>
        <dbReference type="ARBA" id="ARBA00022989"/>
    </source>
</evidence>
<feature type="transmembrane region" description="Helical" evidence="6">
    <location>
        <begin position="21"/>
        <end position="40"/>
    </location>
</feature>
<keyword evidence="2 6" id="KW-0812">Transmembrane</keyword>
<dbReference type="GO" id="GO:0022857">
    <property type="term" value="F:transmembrane transporter activity"/>
    <property type="evidence" value="ECO:0007669"/>
    <property type="project" value="InterPro"/>
</dbReference>
<dbReference type="EMBL" id="LUAW01000041">
    <property type="protein sequence ID" value="KYQ70856.1"/>
    <property type="molecule type" value="Genomic_DNA"/>
</dbReference>
<dbReference type="InterPro" id="IPR036259">
    <property type="entry name" value="MFS_trans_sf"/>
</dbReference>
<evidence type="ECO:0000256" key="1">
    <source>
        <dbReference type="ARBA" id="ARBA00004141"/>
    </source>
</evidence>
<feature type="transmembrane region" description="Helical" evidence="6">
    <location>
        <begin position="351"/>
        <end position="374"/>
    </location>
</feature>
<comment type="subcellular location">
    <subcellularLocation>
        <location evidence="1">Membrane</location>
        <topology evidence="1">Multi-pass membrane protein</topology>
    </subcellularLocation>
</comment>
<dbReference type="InterPro" id="IPR011701">
    <property type="entry name" value="MFS"/>
</dbReference>
<feature type="transmembrane region" description="Helical" evidence="6">
    <location>
        <begin position="325"/>
        <end position="345"/>
    </location>
</feature>
<comment type="similarity">
    <text evidence="5">Belongs to the major facilitator superfamily. Phthalate permease family.</text>
</comment>
<organism evidence="8 9">
    <name type="scientific">Acinetobacter pragensis</name>
    <dbReference type="NCBI Taxonomy" id="1806892"/>
    <lineage>
        <taxon>Bacteria</taxon>
        <taxon>Pseudomonadati</taxon>
        <taxon>Pseudomonadota</taxon>
        <taxon>Gammaproteobacteria</taxon>
        <taxon>Moraxellales</taxon>
        <taxon>Moraxellaceae</taxon>
        <taxon>Acinetobacter</taxon>
    </lineage>
</organism>
<dbReference type="STRING" id="1806892.AZH43_17070"/>
<dbReference type="PROSITE" id="PS50850">
    <property type="entry name" value="MFS"/>
    <property type="match status" value="1"/>
</dbReference>
<feature type="transmembrane region" description="Helical" evidence="6">
    <location>
        <begin position="92"/>
        <end position="119"/>
    </location>
</feature>
<evidence type="ECO:0000256" key="4">
    <source>
        <dbReference type="ARBA" id="ARBA00023136"/>
    </source>
</evidence>
<gene>
    <name evidence="8" type="ORF">AZH43_17070</name>
</gene>
<comment type="caution">
    <text evidence="8">The sequence shown here is derived from an EMBL/GenBank/DDBJ whole genome shotgun (WGS) entry which is preliminary data.</text>
</comment>
<evidence type="ECO:0000313" key="9">
    <source>
        <dbReference type="Proteomes" id="UP000076276"/>
    </source>
</evidence>